<sequence length="103" mass="12191">MSIFSKLAIQIKLIVWIGSSLALGERFCGEVGNPQEEEKLVYILQNHFTDVYFLCFYINERTSKMFNEMKPIHNTNSRWAFVIDSFSEKTDEIYWIKELQNVD</sequence>
<feature type="chain" id="PRO_5046695108" evidence="1">
    <location>
        <begin position="25"/>
        <end position="103"/>
    </location>
</feature>
<protein>
    <submittedName>
        <fullName evidence="2">Uncharacterized protein</fullName>
    </submittedName>
</protein>
<evidence type="ECO:0000313" key="2">
    <source>
        <dbReference type="EMBL" id="KAK8865092.1"/>
    </source>
</evidence>
<evidence type="ECO:0000313" key="3">
    <source>
        <dbReference type="Proteomes" id="UP001470230"/>
    </source>
</evidence>
<dbReference type="EMBL" id="JAPFFF010000016">
    <property type="protein sequence ID" value="KAK8865092.1"/>
    <property type="molecule type" value="Genomic_DNA"/>
</dbReference>
<keyword evidence="1" id="KW-0732">Signal</keyword>
<gene>
    <name evidence="2" type="ORF">M9Y10_010624</name>
</gene>
<reference evidence="2 3" key="1">
    <citation type="submission" date="2024-04" db="EMBL/GenBank/DDBJ databases">
        <title>Tritrichomonas musculus Genome.</title>
        <authorList>
            <person name="Alves-Ferreira E."/>
            <person name="Grigg M."/>
            <person name="Lorenzi H."/>
            <person name="Galac M."/>
        </authorList>
    </citation>
    <scope>NUCLEOTIDE SEQUENCE [LARGE SCALE GENOMIC DNA]</scope>
    <source>
        <strain evidence="2 3">EAF2021</strain>
    </source>
</reference>
<comment type="caution">
    <text evidence="2">The sequence shown here is derived from an EMBL/GenBank/DDBJ whole genome shotgun (WGS) entry which is preliminary data.</text>
</comment>
<dbReference type="Proteomes" id="UP001470230">
    <property type="component" value="Unassembled WGS sequence"/>
</dbReference>
<evidence type="ECO:0000256" key="1">
    <source>
        <dbReference type="SAM" id="SignalP"/>
    </source>
</evidence>
<organism evidence="2 3">
    <name type="scientific">Tritrichomonas musculus</name>
    <dbReference type="NCBI Taxonomy" id="1915356"/>
    <lineage>
        <taxon>Eukaryota</taxon>
        <taxon>Metamonada</taxon>
        <taxon>Parabasalia</taxon>
        <taxon>Tritrichomonadida</taxon>
        <taxon>Tritrichomonadidae</taxon>
        <taxon>Tritrichomonas</taxon>
    </lineage>
</organism>
<feature type="signal peptide" evidence="1">
    <location>
        <begin position="1"/>
        <end position="24"/>
    </location>
</feature>
<keyword evidence="3" id="KW-1185">Reference proteome</keyword>
<proteinExistence type="predicted"/>
<accession>A0ABR2ILG0</accession>
<name>A0ABR2ILG0_9EUKA</name>